<dbReference type="Pfam" id="PF02275">
    <property type="entry name" value="CBAH"/>
    <property type="match status" value="1"/>
</dbReference>
<organism evidence="4 5">
    <name type="scientific">Parachlamydia acanthamoebae (strain UV7)</name>
    <dbReference type="NCBI Taxonomy" id="765952"/>
    <lineage>
        <taxon>Bacteria</taxon>
        <taxon>Pseudomonadati</taxon>
        <taxon>Chlamydiota</taxon>
        <taxon>Chlamydiia</taxon>
        <taxon>Parachlamydiales</taxon>
        <taxon>Parachlamydiaceae</taxon>
        <taxon>Parachlamydia</taxon>
    </lineage>
</organism>
<evidence type="ECO:0000313" key="5">
    <source>
        <dbReference type="Proteomes" id="UP000000495"/>
    </source>
</evidence>
<keyword evidence="5" id="KW-1185">Reference proteome</keyword>
<dbReference type="HOGENOM" id="CLU_045206_1_2_0"/>
<dbReference type="AlphaFoldDB" id="F8KW10"/>
<dbReference type="Gene3D" id="3.60.60.10">
    <property type="entry name" value="Penicillin V Acylase, Chain A"/>
    <property type="match status" value="1"/>
</dbReference>
<dbReference type="PROSITE" id="PS51257">
    <property type="entry name" value="PROKAR_LIPOPROTEIN"/>
    <property type="match status" value="1"/>
</dbReference>
<dbReference type="InterPro" id="IPR029132">
    <property type="entry name" value="CBAH/NAAA_C"/>
</dbReference>
<name>F8KW10_PARAV</name>
<comment type="similarity">
    <text evidence="1">Belongs to the peptidase C59 family.</text>
</comment>
<dbReference type="RefSeq" id="WP_013924171.1">
    <property type="nucleotide sequence ID" value="NC_015702.1"/>
</dbReference>
<dbReference type="KEGG" id="puv:PUV_01710"/>
<dbReference type="MEROPS" id="C59.001"/>
<evidence type="ECO:0000256" key="2">
    <source>
        <dbReference type="ARBA" id="ARBA00022801"/>
    </source>
</evidence>
<protein>
    <submittedName>
        <fullName evidence="4">Uncharacterized protein YxeI</fullName>
    </submittedName>
</protein>
<dbReference type="GO" id="GO:0016787">
    <property type="term" value="F:hydrolase activity"/>
    <property type="evidence" value="ECO:0007669"/>
    <property type="project" value="UniProtKB-KW"/>
</dbReference>
<reference evidence="4 5" key="2">
    <citation type="journal article" date="2011" name="Mol. Biol. Evol.">
        <title>Unity in variety--the pan-genome of the Chlamydiae.</title>
        <authorList>
            <person name="Collingro A."/>
            <person name="Tischler P."/>
            <person name="Weinmaier T."/>
            <person name="Penz T."/>
            <person name="Heinz E."/>
            <person name="Brunham R.C."/>
            <person name="Read T.D."/>
            <person name="Bavoil P.M."/>
            <person name="Sachse K."/>
            <person name="Kahane S."/>
            <person name="Friedman M.G."/>
            <person name="Rattei T."/>
            <person name="Myers G.S."/>
            <person name="Horn M."/>
        </authorList>
    </citation>
    <scope>NUCLEOTIDE SEQUENCE [LARGE SCALE GENOMIC DNA]</scope>
    <source>
        <strain evidence="5">UV7</strain>
    </source>
</reference>
<reference key="1">
    <citation type="journal article" date="2011" name="Mol. Biol. Evol.">
        <title>Unity in variety -- the pan-genome of the Chlamydiae.</title>
        <authorList>
            <person name="Collingro A."/>
            <person name="Tischler P."/>
            <person name="Weinmaier T."/>
            <person name="Penz T."/>
            <person name="Heinz E."/>
            <person name="Brunham R.C."/>
            <person name="Read T.D."/>
            <person name="Bavoil P.M."/>
            <person name="Sachse K."/>
            <person name="Kahane S."/>
            <person name="Friedman M.G."/>
            <person name="Rattei T."/>
            <person name="Myers G.S.A."/>
            <person name="Horn M."/>
        </authorList>
    </citation>
    <scope>NUCLEOTIDE SEQUENCE</scope>
    <source>
        <strain>UV7</strain>
    </source>
</reference>
<dbReference type="STRING" id="765952.PUV_01710"/>
<dbReference type="InterPro" id="IPR052193">
    <property type="entry name" value="Peptidase_C59"/>
</dbReference>
<evidence type="ECO:0000256" key="1">
    <source>
        <dbReference type="ARBA" id="ARBA00006625"/>
    </source>
</evidence>
<dbReference type="Proteomes" id="UP000000495">
    <property type="component" value="Chromosome"/>
</dbReference>
<dbReference type="CDD" id="cd00542">
    <property type="entry name" value="Ntn_PVA"/>
    <property type="match status" value="1"/>
</dbReference>
<gene>
    <name evidence="4" type="primary">yxeI</name>
    <name evidence="4" type="ordered locus">PUV_01710</name>
</gene>
<sequence length="354" mass="38767">MLRKIWNSVSFKVIALAICTIPSSGFSCTDFLLKAEDRTCIVGRSLEFAQILPTRVQLFPKGEQFQSPAPNNQKGMQWTSKYAFVGMVILPSKAISDGFNEKGFSVGALWMPGTEYPAVSSAPADTMIHFADIMAWLLGNVETVEEAKNALEKMHVYSDKVAGFSIIPPVHLSLHDANGKSGVVEFIKGKVNIYDNPVDVLTNAPEYPWHLTNLSNYINLSPVNAGELKIGNAVITATGQGTGFLGVPGDWTPPSRFVRTALFKNAMGAPKTGKAGINAAFHLLNTVDIPYGTVREKESNSGDFTQWIVVKDLTNKKLYVRTYGDLNIREFDFLNGDQNSQEAKKGIDLQTQAL</sequence>
<proteinExistence type="inferred from homology"/>
<evidence type="ECO:0000259" key="3">
    <source>
        <dbReference type="Pfam" id="PF02275"/>
    </source>
</evidence>
<dbReference type="SUPFAM" id="SSF56235">
    <property type="entry name" value="N-terminal nucleophile aminohydrolases (Ntn hydrolases)"/>
    <property type="match status" value="1"/>
</dbReference>
<keyword evidence="2" id="KW-0378">Hydrolase</keyword>
<dbReference type="PANTHER" id="PTHR35527">
    <property type="entry name" value="CHOLOYLGLYCINE HYDROLASE"/>
    <property type="match status" value="1"/>
</dbReference>
<accession>F8KW10</accession>
<dbReference type="EMBL" id="FR872580">
    <property type="protein sequence ID" value="CCB85121.1"/>
    <property type="molecule type" value="Genomic_DNA"/>
</dbReference>
<feature type="domain" description="Choloylglycine hydrolase/NAAA C-terminal" evidence="3">
    <location>
        <begin position="28"/>
        <end position="343"/>
    </location>
</feature>
<evidence type="ECO:0000313" key="4">
    <source>
        <dbReference type="EMBL" id="CCB85121.1"/>
    </source>
</evidence>
<dbReference type="InterPro" id="IPR029055">
    <property type="entry name" value="Ntn_hydrolases_N"/>
</dbReference>
<dbReference type="PANTHER" id="PTHR35527:SF2">
    <property type="entry name" value="HYDROLASE"/>
    <property type="match status" value="1"/>
</dbReference>
<dbReference type="eggNOG" id="COG3049">
    <property type="taxonomic scope" value="Bacteria"/>
</dbReference>